<dbReference type="SMART" id="SM00317">
    <property type="entry name" value="SET"/>
    <property type="match status" value="1"/>
</dbReference>
<dbReference type="InterPro" id="IPR001214">
    <property type="entry name" value="SET_dom"/>
</dbReference>
<evidence type="ECO:0000256" key="6">
    <source>
        <dbReference type="ARBA" id="ARBA00022691"/>
    </source>
</evidence>
<proteinExistence type="predicted"/>
<reference evidence="11" key="1">
    <citation type="submission" date="2010-02" db="EMBL/GenBank/DDBJ databases">
        <title>Sequencing and annotation of the Blastocystis hominis genome.</title>
        <authorList>
            <person name="Wincker P."/>
        </authorList>
    </citation>
    <scope>NUCLEOTIDE SEQUENCE</scope>
    <source>
        <strain evidence="11">Singapore isolate B</strain>
    </source>
</reference>
<feature type="domain" description="AWS" evidence="10">
    <location>
        <begin position="18"/>
        <end position="62"/>
    </location>
</feature>
<dbReference type="InterPro" id="IPR050777">
    <property type="entry name" value="SET2_Histone-Lys_MeTrsfase"/>
</dbReference>
<evidence type="ECO:0000313" key="11">
    <source>
        <dbReference type="EMBL" id="CBK25278.2"/>
    </source>
</evidence>
<dbReference type="PANTHER" id="PTHR22884">
    <property type="entry name" value="SET DOMAIN PROTEINS"/>
    <property type="match status" value="1"/>
</dbReference>
<dbReference type="Gene3D" id="2.170.270.10">
    <property type="entry name" value="SET domain"/>
    <property type="match status" value="1"/>
</dbReference>
<evidence type="ECO:0000313" key="12">
    <source>
        <dbReference type="Proteomes" id="UP000008312"/>
    </source>
</evidence>
<sequence length="223" mass="25539">MNPVLVTHTNSLHSEYSREDIESFAHRGCGDRCINRLCYVECDPSTCPCGDDCTNQMFRRHEYQKLVLFYDEQKGWGVRTDVFIPRGTFIIEYVGEVISQKESEYRRQVGKRQGQMHMYYMSLAPDQLIDATDKGNASRFINHSCDPNCEIQKWATSSTYSVGIFAIRDIIPGEEITFDYQFERIGNGAIPCFCGSPKCRHILGKPKEVPNINNVALNRVDES</sequence>
<dbReference type="Pfam" id="PF17907">
    <property type="entry name" value="AWS"/>
    <property type="match status" value="1"/>
</dbReference>
<dbReference type="OMA" id="MELTINY"/>
<keyword evidence="3" id="KW-0158">Chromosome</keyword>
<gene>
    <name evidence="11" type="ORF">GSBLH_T00004891001</name>
</gene>
<organism evidence="11">
    <name type="scientific">Blastocystis hominis</name>
    <dbReference type="NCBI Taxonomy" id="12968"/>
    <lineage>
        <taxon>Eukaryota</taxon>
        <taxon>Sar</taxon>
        <taxon>Stramenopiles</taxon>
        <taxon>Bigyra</taxon>
        <taxon>Opalozoa</taxon>
        <taxon>Opalinata</taxon>
        <taxon>Blastocystidae</taxon>
        <taxon>Blastocystis</taxon>
    </lineage>
</organism>
<dbReference type="RefSeq" id="XP_012899326.1">
    <property type="nucleotide sequence ID" value="XM_013043872.1"/>
</dbReference>
<evidence type="ECO:0000256" key="2">
    <source>
        <dbReference type="ARBA" id="ARBA00004286"/>
    </source>
</evidence>
<protein>
    <submittedName>
        <fullName evidence="11">Uncharacterized protein</fullName>
    </submittedName>
</protein>
<keyword evidence="5" id="KW-0808">Transferase</keyword>
<feature type="domain" description="Post-SET" evidence="9">
    <location>
        <begin position="188"/>
        <end position="204"/>
    </location>
</feature>
<evidence type="ECO:0000256" key="3">
    <source>
        <dbReference type="ARBA" id="ARBA00022454"/>
    </source>
</evidence>
<dbReference type="InterPro" id="IPR006560">
    <property type="entry name" value="AWS_dom"/>
</dbReference>
<keyword evidence="6" id="KW-0949">S-adenosyl-L-methionine</keyword>
<evidence type="ECO:0000256" key="7">
    <source>
        <dbReference type="ARBA" id="ARBA00023242"/>
    </source>
</evidence>
<name>D8MB39_BLAHO</name>
<evidence type="ECO:0000259" key="9">
    <source>
        <dbReference type="PROSITE" id="PS50868"/>
    </source>
</evidence>
<dbReference type="InterPro" id="IPR003616">
    <property type="entry name" value="Post-SET_dom"/>
</dbReference>
<dbReference type="Proteomes" id="UP000008312">
    <property type="component" value="Unassembled WGS sequence"/>
</dbReference>
<dbReference type="PROSITE" id="PS50280">
    <property type="entry name" value="SET"/>
    <property type="match status" value="1"/>
</dbReference>
<dbReference type="GeneID" id="24921888"/>
<dbReference type="GO" id="GO:0032259">
    <property type="term" value="P:methylation"/>
    <property type="evidence" value="ECO:0007669"/>
    <property type="project" value="UniProtKB-KW"/>
</dbReference>
<dbReference type="SMART" id="SM00508">
    <property type="entry name" value="PostSET"/>
    <property type="match status" value="1"/>
</dbReference>
<keyword evidence="4" id="KW-0489">Methyltransferase</keyword>
<keyword evidence="7" id="KW-0539">Nucleus</keyword>
<evidence type="ECO:0000259" key="10">
    <source>
        <dbReference type="PROSITE" id="PS51215"/>
    </source>
</evidence>
<accession>D8MB39</accession>
<dbReference type="Pfam" id="PF00856">
    <property type="entry name" value="SET"/>
    <property type="match status" value="1"/>
</dbReference>
<evidence type="ECO:0000256" key="1">
    <source>
        <dbReference type="ARBA" id="ARBA00004123"/>
    </source>
</evidence>
<dbReference type="SUPFAM" id="SSF82199">
    <property type="entry name" value="SET domain"/>
    <property type="match status" value="1"/>
</dbReference>
<comment type="subcellular location">
    <subcellularLocation>
        <location evidence="2">Chromosome</location>
    </subcellularLocation>
    <subcellularLocation>
        <location evidence="1">Nucleus</location>
    </subcellularLocation>
</comment>
<dbReference type="PROSITE" id="PS50868">
    <property type="entry name" value="POST_SET"/>
    <property type="match status" value="1"/>
</dbReference>
<dbReference type="GO" id="GO:0005634">
    <property type="term" value="C:nucleus"/>
    <property type="evidence" value="ECO:0007669"/>
    <property type="project" value="UniProtKB-SubCell"/>
</dbReference>
<feature type="domain" description="SET" evidence="8">
    <location>
        <begin position="64"/>
        <end position="181"/>
    </location>
</feature>
<dbReference type="GO" id="GO:0005694">
    <property type="term" value="C:chromosome"/>
    <property type="evidence" value="ECO:0007669"/>
    <property type="project" value="UniProtKB-SubCell"/>
</dbReference>
<dbReference type="InterPro" id="IPR046341">
    <property type="entry name" value="SET_dom_sf"/>
</dbReference>
<dbReference type="PROSITE" id="PS51215">
    <property type="entry name" value="AWS"/>
    <property type="match status" value="1"/>
</dbReference>
<dbReference type="AlphaFoldDB" id="D8MB39"/>
<evidence type="ECO:0000256" key="5">
    <source>
        <dbReference type="ARBA" id="ARBA00022679"/>
    </source>
</evidence>
<evidence type="ECO:0000256" key="4">
    <source>
        <dbReference type="ARBA" id="ARBA00022603"/>
    </source>
</evidence>
<dbReference type="EMBL" id="FN668690">
    <property type="protein sequence ID" value="CBK25278.2"/>
    <property type="molecule type" value="Genomic_DNA"/>
</dbReference>
<dbReference type="SMART" id="SM00570">
    <property type="entry name" value="AWS"/>
    <property type="match status" value="1"/>
</dbReference>
<evidence type="ECO:0000259" key="8">
    <source>
        <dbReference type="PROSITE" id="PS50280"/>
    </source>
</evidence>
<keyword evidence="12" id="KW-1185">Reference proteome</keyword>
<dbReference type="OrthoDB" id="422362at2759"/>
<dbReference type="InParanoid" id="D8MB39"/>
<dbReference type="GO" id="GO:0042054">
    <property type="term" value="F:histone methyltransferase activity"/>
    <property type="evidence" value="ECO:0007669"/>
    <property type="project" value="InterPro"/>
</dbReference>